<evidence type="ECO:0008006" key="4">
    <source>
        <dbReference type="Google" id="ProtNLM"/>
    </source>
</evidence>
<evidence type="ECO:0000313" key="3">
    <source>
        <dbReference type="Proteomes" id="UP000008387"/>
    </source>
</evidence>
<dbReference type="Proteomes" id="UP000008387">
    <property type="component" value="Chromosome"/>
</dbReference>
<dbReference type="EMBL" id="FR871757">
    <property type="protein sequence ID" value="CCB79206.1"/>
    <property type="molecule type" value="Genomic_DNA"/>
</dbReference>
<sequence>MESILRSVQEHLQIFWSHTDLFALIIFCLHYAFFLCFFIAGLVVRGYTATFLYLLSFVCLFGAPFGVHYLLEQQLFKIHTKVEQAYAFTYTDAFEARVQITNEGRMTIRQCALRLDVLKPASNKPQEFLYQWLFEHTYIQTFKVVLAPKQTHSFNLSIEHYPYKQTPFKLSSACY</sequence>
<evidence type="ECO:0000313" key="2">
    <source>
        <dbReference type="EMBL" id="CCB79206.1"/>
    </source>
</evidence>
<dbReference type="RefSeq" id="WP_006018071.1">
    <property type="nucleotide sequence ID" value="NC_015674.1"/>
</dbReference>
<keyword evidence="1" id="KW-0812">Transmembrane</keyword>
<keyword evidence="1" id="KW-0472">Membrane</keyword>
<dbReference type="Pfam" id="PF09624">
    <property type="entry name" value="DUF2393"/>
    <property type="match status" value="1"/>
</dbReference>
<keyword evidence="3" id="KW-1185">Reference proteome</keyword>
<dbReference type="InterPro" id="IPR013417">
    <property type="entry name" value="CHP02588"/>
</dbReference>
<proteinExistence type="predicted"/>
<feature type="transmembrane region" description="Helical" evidence="1">
    <location>
        <begin position="21"/>
        <end position="44"/>
    </location>
</feature>
<dbReference type="STRING" id="1002804.HBZC1_02200"/>
<dbReference type="HOGENOM" id="CLU_130890_0_0_7"/>
<dbReference type="AlphaFoldDB" id="F8KR33"/>
<protein>
    <recommendedName>
        <fullName evidence="4">DUF2393 domain-containing protein</fullName>
    </recommendedName>
</protein>
<name>F8KR33_HELBC</name>
<gene>
    <name evidence="2" type="ordered locus">HBZC1_02200</name>
</gene>
<reference evidence="2 3" key="1">
    <citation type="journal article" date="2011" name="J. Bacteriol.">
        <title>Genome sequence of Helicobacter bizzozeronii strain CIII-1, an isolate from human gastric mucosa.</title>
        <authorList>
            <person name="Schott T."/>
            <person name="Rossi M."/>
            <person name="Hanninen M.L."/>
        </authorList>
    </citation>
    <scope>NUCLEOTIDE SEQUENCE [LARGE SCALE GENOMIC DNA]</scope>
    <source>
        <strain evidence="2 3">CIII-1</strain>
    </source>
</reference>
<accession>F8KR33</accession>
<dbReference type="GeneID" id="64360931"/>
<organism evidence="2 3">
    <name type="scientific">Helicobacter bizzozeronii (strain CIII-1)</name>
    <dbReference type="NCBI Taxonomy" id="1002804"/>
    <lineage>
        <taxon>Bacteria</taxon>
        <taxon>Pseudomonadati</taxon>
        <taxon>Campylobacterota</taxon>
        <taxon>Epsilonproteobacteria</taxon>
        <taxon>Campylobacterales</taxon>
        <taxon>Helicobacteraceae</taxon>
        <taxon>Helicobacter</taxon>
    </lineage>
</organism>
<dbReference type="KEGG" id="hbi:HBZC1_02200"/>
<keyword evidence="1" id="KW-1133">Transmembrane helix</keyword>
<evidence type="ECO:0000256" key="1">
    <source>
        <dbReference type="SAM" id="Phobius"/>
    </source>
</evidence>
<feature type="transmembrane region" description="Helical" evidence="1">
    <location>
        <begin position="50"/>
        <end position="71"/>
    </location>
</feature>